<organism evidence="1 2">
    <name type="scientific">Trinickia dabaoshanensis</name>
    <dbReference type="NCBI Taxonomy" id="564714"/>
    <lineage>
        <taxon>Bacteria</taxon>
        <taxon>Pseudomonadati</taxon>
        <taxon>Pseudomonadota</taxon>
        <taxon>Betaproteobacteria</taxon>
        <taxon>Burkholderiales</taxon>
        <taxon>Burkholderiaceae</taxon>
        <taxon>Trinickia</taxon>
    </lineage>
</organism>
<comment type="caution">
    <text evidence="1">The sequence shown here is derived from an EMBL/GenBank/DDBJ whole genome shotgun (WGS) entry which is preliminary data.</text>
</comment>
<accession>A0A2N7VD11</accession>
<gene>
    <name evidence="1" type="ORF">C0Z18_28915</name>
</gene>
<name>A0A2N7VD11_9BURK</name>
<keyword evidence="2" id="KW-1185">Reference proteome</keyword>
<dbReference type="Proteomes" id="UP000235616">
    <property type="component" value="Unassembled WGS sequence"/>
</dbReference>
<sequence>MPTGRIFRAGALVRKVFAHFGGRRECSPSMAAALTNLRGSGDAIDGISGSQALSPGRPAVNCRGLKHRIVAF</sequence>
<proteinExistence type="predicted"/>
<dbReference type="AlphaFoldDB" id="A0A2N7VD11"/>
<evidence type="ECO:0000313" key="2">
    <source>
        <dbReference type="Proteomes" id="UP000235616"/>
    </source>
</evidence>
<protein>
    <submittedName>
        <fullName evidence="1">Uncharacterized protein</fullName>
    </submittedName>
</protein>
<reference evidence="1 2" key="1">
    <citation type="submission" date="2018-01" db="EMBL/GenBank/DDBJ databases">
        <title>Whole genome analyses suggest that Burkholderia sensu lato contains two further novel genera in the rhizoxinica-symbiotica group Mycetohabitans gen. nov., and Trinickia gen. nov.: implications for the evolution of diazotrophy and nodulation in the Burkholderiaceae.</title>
        <authorList>
            <person name="Estrada-de los Santos P."/>
            <person name="Palmer M."/>
            <person name="Chavez-Ramirez B."/>
            <person name="Beukes C."/>
            <person name="Steenkamp E.T."/>
            <person name="Hirsch A.M."/>
            <person name="Manyaka P."/>
            <person name="Maluk M."/>
            <person name="Lafos M."/>
            <person name="Crook M."/>
            <person name="Gross E."/>
            <person name="Simon M.F."/>
            <person name="Bueno dos Reis Junior F."/>
            <person name="Poole P.S."/>
            <person name="Venter S.N."/>
            <person name="James E.K."/>
        </authorList>
    </citation>
    <scope>NUCLEOTIDE SEQUENCE [LARGE SCALE GENOMIC DNA]</scope>
    <source>
        <strain evidence="1 2">GIMN1.004</strain>
    </source>
</reference>
<evidence type="ECO:0000313" key="1">
    <source>
        <dbReference type="EMBL" id="PMS15048.1"/>
    </source>
</evidence>
<dbReference type="EMBL" id="PNYA01000036">
    <property type="protein sequence ID" value="PMS15048.1"/>
    <property type="molecule type" value="Genomic_DNA"/>
</dbReference>